<dbReference type="Proteomes" id="UP000619788">
    <property type="component" value="Unassembled WGS sequence"/>
</dbReference>
<evidence type="ECO:0000313" key="2">
    <source>
        <dbReference type="Proteomes" id="UP000619788"/>
    </source>
</evidence>
<accession>A0A8J3SG52</accession>
<proteinExistence type="predicted"/>
<protein>
    <submittedName>
        <fullName evidence="1">Uncharacterized protein</fullName>
    </submittedName>
</protein>
<evidence type="ECO:0000313" key="1">
    <source>
        <dbReference type="EMBL" id="GIH91971.1"/>
    </source>
</evidence>
<keyword evidence="2" id="KW-1185">Reference proteome</keyword>
<name>A0A8J3SG52_9ACTN</name>
<dbReference type="AlphaFoldDB" id="A0A8J3SG52"/>
<reference evidence="1 2" key="1">
    <citation type="submission" date="2021-01" db="EMBL/GenBank/DDBJ databases">
        <title>Whole genome shotgun sequence of Planobispora siamensis NBRC 107568.</title>
        <authorList>
            <person name="Komaki H."/>
            <person name="Tamura T."/>
        </authorList>
    </citation>
    <scope>NUCLEOTIDE SEQUENCE [LARGE SCALE GENOMIC DNA]</scope>
    <source>
        <strain evidence="1 2">NBRC 107568</strain>
    </source>
</reference>
<dbReference type="EMBL" id="BOOJ01000023">
    <property type="protein sequence ID" value="GIH91971.1"/>
    <property type="molecule type" value="Genomic_DNA"/>
</dbReference>
<sequence>MAEIRTHACAADHCDIQVPSHLLMCRKDWALVPSAVKTQVLRAYRNRPRTGWGPYAEAVAAAKQAVAHALRAIREGIPDDTELTIWTGDEAAGRD</sequence>
<gene>
    <name evidence="1" type="ORF">Psi01_26010</name>
</gene>
<organism evidence="1 2">
    <name type="scientific">Planobispora siamensis</name>
    <dbReference type="NCBI Taxonomy" id="936338"/>
    <lineage>
        <taxon>Bacteria</taxon>
        <taxon>Bacillati</taxon>
        <taxon>Actinomycetota</taxon>
        <taxon>Actinomycetes</taxon>
        <taxon>Streptosporangiales</taxon>
        <taxon>Streptosporangiaceae</taxon>
        <taxon>Planobispora</taxon>
    </lineage>
</organism>
<comment type="caution">
    <text evidence="1">The sequence shown here is derived from an EMBL/GenBank/DDBJ whole genome shotgun (WGS) entry which is preliminary data.</text>
</comment>
<dbReference type="RefSeq" id="WP_204064218.1">
    <property type="nucleotide sequence ID" value="NZ_BOOJ01000023.1"/>
</dbReference>